<dbReference type="InterPro" id="IPR011009">
    <property type="entry name" value="Kinase-like_dom_sf"/>
</dbReference>
<accession>F2Q3F6</accession>
<dbReference type="Gene3D" id="3.90.1200.10">
    <property type="match status" value="1"/>
</dbReference>
<dbReference type="VEuPathDB" id="FungiDB:TEQG_07633"/>
<dbReference type="eggNOG" id="ENOG502SRAY">
    <property type="taxonomic scope" value="Eukaryota"/>
</dbReference>
<evidence type="ECO:0000313" key="3">
    <source>
        <dbReference type="Proteomes" id="UP000009169"/>
    </source>
</evidence>
<name>F2Q3F6_TRIEC</name>
<gene>
    <name evidence="2" type="ORF">TEQG_07633</name>
</gene>
<dbReference type="InterPro" id="IPR051678">
    <property type="entry name" value="AGP_Transferase"/>
</dbReference>
<feature type="domain" description="Aminoglycoside phosphotransferase" evidence="1">
    <location>
        <begin position="357"/>
        <end position="569"/>
    </location>
</feature>
<dbReference type="HOGENOM" id="CLU_021768_1_1_1"/>
<sequence>MAVPRHVARSASQLFLLDKESPQYKAYLAIADIPHPDRAILGAFIENASDSEKAAQFFLRWKGDGSELPPKKAVLRFLSDWKLILNTFRPVVATSLSDEEKKLIFARDGGQCCITQTPFNGYLAEGLEYAHIAPPTAFIRSPDLSRGGHLFDILSSFIPHKLLDTFLSQKNGNMDKLDNILLLSKTTFCAFQKGAVYLELQTWAKDTDISLKRSYSAYTNNFVPPDCDRLYLPSRTVHVVNRTPESTPIVSEELLTFHAHLSSSLAWMEAERYMLRSLSDCSKASTLTSPAAQSQVEVTKKSPVTRLITSFLSIFHGLWKSFPSFVRAPVYDVLVWIGSRMYGPTLSATNHKLPFGLYLRRGSPSLAPKYHVEAHTLKMIEQSTDIPAPRAIDVTQTSRYSYLLMTCVPGHPIGPSLNTMTDEEVEQVVVDLKGYISELRKIPRDSSSKYLICNSQGGGFLDWRIPDSQSEELRFKSEADFNKYLTDPFWEEIRIRAAKSHDTPHDIVFTHGDLNPRNILAENGRITGIVDWENAGWFPEYWEYTKMHYTVRSLERWLVDVVDSVFPGYREELWVENMLSDLLGPF</sequence>
<dbReference type="PANTHER" id="PTHR21310:SF58">
    <property type="entry name" value="AMINOGLYCOSIDE PHOSPHOTRANSFERASE DOMAIN-CONTAINING PROTEIN"/>
    <property type="match status" value="1"/>
</dbReference>
<dbReference type="Pfam" id="PF01636">
    <property type="entry name" value="APH"/>
    <property type="match status" value="1"/>
</dbReference>
<dbReference type="Proteomes" id="UP000009169">
    <property type="component" value="Unassembled WGS sequence"/>
</dbReference>
<dbReference type="InterPro" id="IPR002575">
    <property type="entry name" value="Aminoglycoside_PTrfase"/>
</dbReference>
<organism evidence="2 3">
    <name type="scientific">Trichophyton equinum (strain ATCC MYA-4606 / CBS 127.97)</name>
    <name type="common">Horse ringworm fungus</name>
    <dbReference type="NCBI Taxonomy" id="559882"/>
    <lineage>
        <taxon>Eukaryota</taxon>
        <taxon>Fungi</taxon>
        <taxon>Dikarya</taxon>
        <taxon>Ascomycota</taxon>
        <taxon>Pezizomycotina</taxon>
        <taxon>Eurotiomycetes</taxon>
        <taxon>Eurotiomycetidae</taxon>
        <taxon>Onygenales</taxon>
        <taxon>Arthrodermataceae</taxon>
        <taxon>Trichophyton</taxon>
    </lineage>
</organism>
<evidence type="ECO:0000259" key="1">
    <source>
        <dbReference type="Pfam" id="PF01636"/>
    </source>
</evidence>
<dbReference type="PANTHER" id="PTHR21310">
    <property type="entry name" value="AMINOGLYCOSIDE PHOSPHOTRANSFERASE-RELATED-RELATED"/>
    <property type="match status" value="1"/>
</dbReference>
<dbReference type="OrthoDB" id="2906425at2759"/>
<dbReference type="CDD" id="cd05120">
    <property type="entry name" value="APH_ChoK_like"/>
    <property type="match status" value="1"/>
</dbReference>
<evidence type="ECO:0000313" key="2">
    <source>
        <dbReference type="EMBL" id="EGE08674.1"/>
    </source>
</evidence>
<dbReference type="SUPFAM" id="SSF56112">
    <property type="entry name" value="Protein kinase-like (PK-like)"/>
    <property type="match status" value="1"/>
</dbReference>
<reference evidence="3" key="1">
    <citation type="journal article" date="2012" name="MBio">
        <title>Comparative genome analysis of Trichophyton rubrum and related dermatophytes reveals candidate genes involved in infection.</title>
        <authorList>
            <person name="Martinez D.A."/>
            <person name="Oliver B.G."/>
            <person name="Graeser Y."/>
            <person name="Goldberg J.M."/>
            <person name="Li W."/>
            <person name="Martinez-Rossi N.M."/>
            <person name="Monod M."/>
            <person name="Shelest E."/>
            <person name="Barton R.C."/>
            <person name="Birch E."/>
            <person name="Brakhage A.A."/>
            <person name="Chen Z."/>
            <person name="Gurr S.J."/>
            <person name="Heiman D."/>
            <person name="Heitman J."/>
            <person name="Kosti I."/>
            <person name="Rossi A."/>
            <person name="Saif S."/>
            <person name="Samalova M."/>
            <person name="Saunders C.W."/>
            <person name="Shea T."/>
            <person name="Summerbell R.C."/>
            <person name="Xu J."/>
            <person name="Young S."/>
            <person name="Zeng Q."/>
            <person name="Birren B.W."/>
            <person name="Cuomo C.A."/>
            <person name="White T.C."/>
        </authorList>
    </citation>
    <scope>NUCLEOTIDE SEQUENCE [LARGE SCALE GENOMIC DNA]</scope>
    <source>
        <strain evidence="3">ATCC MYA-4606 / CBS 127.97</strain>
    </source>
</reference>
<dbReference type="AlphaFoldDB" id="F2Q3F6"/>
<proteinExistence type="predicted"/>
<keyword evidence="3" id="KW-1185">Reference proteome</keyword>
<protein>
    <recommendedName>
        <fullName evidence="1">Aminoglycoside phosphotransferase domain-containing protein</fullName>
    </recommendedName>
</protein>
<dbReference type="EMBL" id="DS995784">
    <property type="protein sequence ID" value="EGE08674.1"/>
    <property type="molecule type" value="Genomic_DNA"/>
</dbReference>